<dbReference type="Pfam" id="PF07291">
    <property type="entry name" value="MauE"/>
    <property type="match status" value="1"/>
</dbReference>
<accession>A0A1N7I851</accession>
<dbReference type="EMBL" id="FTNY01000002">
    <property type="protein sequence ID" value="SIS33247.1"/>
    <property type="molecule type" value="Genomic_DNA"/>
</dbReference>
<evidence type="ECO:0000256" key="4">
    <source>
        <dbReference type="ARBA" id="ARBA00023136"/>
    </source>
</evidence>
<feature type="transmembrane region" description="Helical" evidence="5">
    <location>
        <begin position="145"/>
        <end position="165"/>
    </location>
</feature>
<feature type="domain" description="Methylamine utilisation protein MauE" evidence="6">
    <location>
        <begin position="8"/>
        <end position="132"/>
    </location>
</feature>
<sequence length="494" mass="57043">MKNFQIYCITAVSYFFAILFIYASVSKVLDFENFQSQIAQSPLLSVYAGSISYFTIVIEFIAVFFLMIPAKRILGLYFSLGLMSAFTMYIYLILEYSEFVPCSCGGILENMGWRSHLIFNGICVIIAGFAIVLAERHQGQKAIKFISRPVVVIFISSLSVSLLYFQSEKQIRKNNNFTRRYIPHAVEKETHLNIDYNSFYFMGDDSHNLYLGNTTAPLNITVVKKDLSGFSKYRIPLETKSYQFKSLKIAWKAPFYYIYDGTVPVIFKGTISNNDPLHKVTENEMFFDQLNVLSEGNYLFRSQSSKFKNFVLGYYQNNNVKLEYNLLGTDEAGYIENDGLLLSDLQTKMSVYLYYYKNEFVAFDHTKGRNSNRLKMIGFQKKQKTETVKLPDGSTKIKNPLQQSVKNAFVTNNLLFVNSNSKAVHDGTMQWNKSSIIDFYKINQQYYSGSFLVPNRHGEKVKDMFIAGEYLYILIGNEIVKYHFAQPVLEQFHR</sequence>
<gene>
    <name evidence="7" type="ORF">SAMN05421639_102563</name>
</gene>
<dbReference type="Proteomes" id="UP000186373">
    <property type="component" value="Unassembled WGS sequence"/>
</dbReference>
<evidence type="ECO:0000256" key="1">
    <source>
        <dbReference type="ARBA" id="ARBA00004141"/>
    </source>
</evidence>
<keyword evidence="2 5" id="KW-0812">Transmembrane</keyword>
<dbReference type="InterPro" id="IPR009908">
    <property type="entry name" value="Methylamine_util_MauE"/>
</dbReference>
<keyword evidence="8" id="KW-1185">Reference proteome</keyword>
<protein>
    <recommendedName>
        <fullName evidence="6">Methylamine utilisation protein MauE domain-containing protein</fullName>
    </recommendedName>
</protein>
<reference evidence="8" key="1">
    <citation type="submission" date="2017-01" db="EMBL/GenBank/DDBJ databases">
        <authorList>
            <person name="Varghese N."/>
            <person name="Submissions S."/>
        </authorList>
    </citation>
    <scope>NUCLEOTIDE SEQUENCE [LARGE SCALE GENOMIC DNA]</scope>
    <source>
        <strain evidence="8">DSM 17126</strain>
    </source>
</reference>
<evidence type="ECO:0000256" key="5">
    <source>
        <dbReference type="SAM" id="Phobius"/>
    </source>
</evidence>
<dbReference type="GO" id="GO:0030416">
    <property type="term" value="P:methylamine metabolic process"/>
    <property type="evidence" value="ECO:0007669"/>
    <property type="project" value="InterPro"/>
</dbReference>
<feature type="transmembrane region" description="Helical" evidence="5">
    <location>
        <begin position="45"/>
        <end position="67"/>
    </location>
</feature>
<feature type="transmembrane region" description="Helical" evidence="5">
    <location>
        <begin position="74"/>
        <end position="93"/>
    </location>
</feature>
<name>A0A1N7I851_9FLAO</name>
<keyword evidence="4 5" id="KW-0472">Membrane</keyword>
<keyword evidence="3 5" id="KW-1133">Transmembrane helix</keyword>
<evidence type="ECO:0000313" key="8">
    <source>
        <dbReference type="Proteomes" id="UP000186373"/>
    </source>
</evidence>
<evidence type="ECO:0000256" key="2">
    <source>
        <dbReference type="ARBA" id="ARBA00022692"/>
    </source>
</evidence>
<evidence type="ECO:0000256" key="3">
    <source>
        <dbReference type="ARBA" id="ARBA00022989"/>
    </source>
</evidence>
<dbReference type="RefSeq" id="WP_076506310.1">
    <property type="nucleotide sequence ID" value="NZ_FTNY01000002.1"/>
</dbReference>
<dbReference type="GO" id="GO:0016020">
    <property type="term" value="C:membrane"/>
    <property type="evidence" value="ECO:0007669"/>
    <property type="project" value="UniProtKB-SubCell"/>
</dbReference>
<feature type="transmembrane region" description="Helical" evidence="5">
    <location>
        <begin position="7"/>
        <end position="25"/>
    </location>
</feature>
<feature type="transmembrane region" description="Helical" evidence="5">
    <location>
        <begin position="113"/>
        <end position="133"/>
    </location>
</feature>
<proteinExistence type="predicted"/>
<evidence type="ECO:0000313" key="7">
    <source>
        <dbReference type="EMBL" id="SIS33247.1"/>
    </source>
</evidence>
<dbReference type="OrthoDB" id="673785at2"/>
<evidence type="ECO:0000259" key="6">
    <source>
        <dbReference type="Pfam" id="PF07291"/>
    </source>
</evidence>
<organism evidence="7 8">
    <name type="scientific">Chryseobacterium shigense</name>
    <dbReference type="NCBI Taxonomy" id="297244"/>
    <lineage>
        <taxon>Bacteria</taxon>
        <taxon>Pseudomonadati</taxon>
        <taxon>Bacteroidota</taxon>
        <taxon>Flavobacteriia</taxon>
        <taxon>Flavobacteriales</taxon>
        <taxon>Weeksellaceae</taxon>
        <taxon>Chryseobacterium group</taxon>
        <taxon>Chryseobacterium</taxon>
    </lineage>
</organism>
<dbReference type="AlphaFoldDB" id="A0A1N7I851"/>
<comment type="subcellular location">
    <subcellularLocation>
        <location evidence="1">Membrane</location>
        <topology evidence="1">Multi-pass membrane protein</topology>
    </subcellularLocation>
</comment>